<comment type="catalytic activity">
    <reaction evidence="1">
        <text>ATP + protein L-histidine = ADP + protein N-phospho-L-histidine.</text>
        <dbReference type="EC" id="2.7.13.3"/>
    </reaction>
</comment>
<dbReference type="InterPro" id="IPR036097">
    <property type="entry name" value="HisK_dim/P_sf"/>
</dbReference>
<keyword evidence="6" id="KW-0902">Two-component regulatory system</keyword>
<keyword evidence="7" id="KW-1133">Transmembrane helix</keyword>
<evidence type="ECO:0000256" key="1">
    <source>
        <dbReference type="ARBA" id="ARBA00000085"/>
    </source>
</evidence>
<dbReference type="GO" id="GO:0000155">
    <property type="term" value="F:phosphorelay sensor kinase activity"/>
    <property type="evidence" value="ECO:0007669"/>
    <property type="project" value="InterPro"/>
</dbReference>
<dbReference type="InterPro" id="IPR004358">
    <property type="entry name" value="Sig_transdc_His_kin-like_C"/>
</dbReference>
<dbReference type="PROSITE" id="PS50109">
    <property type="entry name" value="HIS_KIN"/>
    <property type="match status" value="1"/>
</dbReference>
<dbReference type="InterPro" id="IPR003594">
    <property type="entry name" value="HATPase_dom"/>
</dbReference>
<dbReference type="SMART" id="SM00387">
    <property type="entry name" value="HATPase_c"/>
    <property type="match status" value="1"/>
</dbReference>
<dbReference type="RefSeq" id="WP_109616321.1">
    <property type="nucleotide sequence ID" value="NZ_QGDO01000001.1"/>
</dbReference>
<dbReference type="EC" id="2.7.13.3" evidence="2"/>
<evidence type="ECO:0000256" key="7">
    <source>
        <dbReference type="SAM" id="Phobius"/>
    </source>
</evidence>
<name>A0A315ZJI7_SEDFL</name>
<dbReference type="AlphaFoldDB" id="A0A315ZJI7"/>
<evidence type="ECO:0000313" key="9">
    <source>
        <dbReference type="EMBL" id="PWJ44854.1"/>
    </source>
</evidence>
<comment type="caution">
    <text evidence="9">The sequence shown here is derived from an EMBL/GenBank/DDBJ whole genome shotgun (WGS) entry which is preliminary data.</text>
</comment>
<dbReference type="Gene3D" id="6.10.340.10">
    <property type="match status" value="1"/>
</dbReference>
<evidence type="ECO:0000256" key="2">
    <source>
        <dbReference type="ARBA" id="ARBA00012438"/>
    </source>
</evidence>
<dbReference type="InterPro" id="IPR036890">
    <property type="entry name" value="HATPase_C_sf"/>
</dbReference>
<dbReference type="Gene3D" id="1.10.287.130">
    <property type="match status" value="1"/>
</dbReference>
<dbReference type="SUPFAM" id="SSF47384">
    <property type="entry name" value="Homodimeric domain of signal transducing histidine kinase"/>
    <property type="match status" value="1"/>
</dbReference>
<gene>
    <name evidence="9" type="ORF">BC781_1011240</name>
</gene>
<dbReference type="PRINTS" id="PR00344">
    <property type="entry name" value="BCTRLSENSOR"/>
</dbReference>
<evidence type="ECO:0000256" key="5">
    <source>
        <dbReference type="ARBA" id="ARBA00022777"/>
    </source>
</evidence>
<accession>A0A315ZJI7</accession>
<dbReference type="SUPFAM" id="SSF55874">
    <property type="entry name" value="ATPase domain of HSP90 chaperone/DNA topoisomerase II/histidine kinase"/>
    <property type="match status" value="1"/>
</dbReference>
<dbReference type="Pfam" id="PF02518">
    <property type="entry name" value="HATPase_c"/>
    <property type="match status" value="1"/>
</dbReference>
<keyword evidence="3" id="KW-0597">Phosphoprotein</keyword>
<keyword evidence="10" id="KW-1185">Reference proteome</keyword>
<dbReference type="EMBL" id="QGDO01000001">
    <property type="protein sequence ID" value="PWJ44854.1"/>
    <property type="molecule type" value="Genomic_DNA"/>
</dbReference>
<evidence type="ECO:0000256" key="3">
    <source>
        <dbReference type="ARBA" id="ARBA00022553"/>
    </source>
</evidence>
<keyword evidence="4" id="KW-0808">Transferase</keyword>
<dbReference type="OrthoDB" id="9810447at2"/>
<evidence type="ECO:0000256" key="4">
    <source>
        <dbReference type="ARBA" id="ARBA00022679"/>
    </source>
</evidence>
<keyword evidence="7" id="KW-0472">Membrane</keyword>
<protein>
    <recommendedName>
        <fullName evidence="2">histidine kinase</fullName>
        <ecNumber evidence="2">2.7.13.3</ecNumber>
    </recommendedName>
</protein>
<organism evidence="9 10">
    <name type="scientific">Sediminitomix flava</name>
    <dbReference type="NCBI Taxonomy" id="379075"/>
    <lineage>
        <taxon>Bacteria</taxon>
        <taxon>Pseudomonadati</taxon>
        <taxon>Bacteroidota</taxon>
        <taxon>Cytophagia</taxon>
        <taxon>Cytophagales</taxon>
        <taxon>Flammeovirgaceae</taxon>
        <taxon>Sediminitomix</taxon>
    </lineage>
</organism>
<keyword evidence="7" id="KW-0812">Transmembrane</keyword>
<dbReference type="PANTHER" id="PTHR43711">
    <property type="entry name" value="TWO-COMPONENT HISTIDINE KINASE"/>
    <property type="match status" value="1"/>
</dbReference>
<dbReference type="Proteomes" id="UP000245535">
    <property type="component" value="Unassembled WGS sequence"/>
</dbReference>
<proteinExistence type="predicted"/>
<dbReference type="CDD" id="cd00082">
    <property type="entry name" value="HisKA"/>
    <property type="match status" value="1"/>
</dbReference>
<evidence type="ECO:0000313" key="10">
    <source>
        <dbReference type="Proteomes" id="UP000245535"/>
    </source>
</evidence>
<evidence type="ECO:0000259" key="8">
    <source>
        <dbReference type="PROSITE" id="PS50109"/>
    </source>
</evidence>
<keyword evidence="5 9" id="KW-0418">Kinase</keyword>
<dbReference type="SMART" id="SM00388">
    <property type="entry name" value="HisKA"/>
    <property type="match status" value="1"/>
</dbReference>
<dbReference type="Pfam" id="PF00512">
    <property type="entry name" value="HisKA"/>
    <property type="match status" value="1"/>
</dbReference>
<evidence type="ECO:0000256" key="6">
    <source>
        <dbReference type="ARBA" id="ARBA00023012"/>
    </source>
</evidence>
<dbReference type="InterPro" id="IPR005467">
    <property type="entry name" value="His_kinase_dom"/>
</dbReference>
<feature type="transmembrane region" description="Helical" evidence="7">
    <location>
        <begin position="275"/>
        <end position="298"/>
    </location>
</feature>
<sequence length="627" mass="72109">MRKKSINIQLLLAFSSFTILISTVSVFSFYLLNKSEHLNVAKSWLYRIDINISYYFQNDARALYADFNSTNLDRKSRLRFLNERKTHLQEIKVKLEGLEQTIMHDDEIIDLYEVDSLINVYDSAYLNLFNKHLQRGDSQNGLKGNLFLQHKKISTLKGEIPTKLHQELIDLFYALNTNEKKELIIFAHLDQVKMSVNHFLETNPESKAKIGHQLISFVENASEYFELNRELGEYETPGQIQYVENLRYFINSSFDKINTLFESKIHNSYDQITRAFNYLLGSSILISVLMTFFLTRYLSNPITSLTRKIKEITEQGSYDKLQLIEGGKHNKNTEVLTLAINSLFRKIYVQVTEIRKQHHRLVTHNNVLKSVNLQLLQSEKAHKESNTLKTKLFSIISHDLKGPLSAQKGFFKIMSDHADAFTQEEIQQLSKEMLLSTENISNLLENLLAWSRSQMDHVVVNPELINLSEAFDTTLELLSPQLQSKNIEVHFNVSTELEVYADPDMLNFIIRNLVSNAIKFTNSKGEIFIFARTKDEVLTEINIEDNGIGMSEDEAETIFSSDKTFTKSGTAQEKGTGIGLMLSHEFILRNHGKIELRSIEGEGTTFILQLPNHALEPAKTTENSEKV</sequence>
<feature type="domain" description="Histidine kinase" evidence="8">
    <location>
        <begin position="395"/>
        <end position="614"/>
    </location>
</feature>
<reference evidence="9 10" key="1">
    <citation type="submission" date="2018-03" db="EMBL/GenBank/DDBJ databases">
        <title>Genomic Encyclopedia of Archaeal and Bacterial Type Strains, Phase II (KMG-II): from individual species to whole genera.</title>
        <authorList>
            <person name="Goeker M."/>
        </authorList>
    </citation>
    <scope>NUCLEOTIDE SEQUENCE [LARGE SCALE GENOMIC DNA]</scope>
    <source>
        <strain evidence="9 10">DSM 28229</strain>
    </source>
</reference>
<dbReference type="Gene3D" id="3.30.565.10">
    <property type="entry name" value="Histidine kinase-like ATPase, C-terminal domain"/>
    <property type="match status" value="1"/>
</dbReference>
<dbReference type="InterPro" id="IPR003661">
    <property type="entry name" value="HisK_dim/P_dom"/>
</dbReference>
<dbReference type="PANTHER" id="PTHR43711:SF1">
    <property type="entry name" value="HISTIDINE KINASE 1"/>
    <property type="match status" value="1"/>
</dbReference>
<dbReference type="InterPro" id="IPR050736">
    <property type="entry name" value="Sensor_HK_Regulatory"/>
</dbReference>